<evidence type="ECO:0000259" key="1">
    <source>
        <dbReference type="Pfam" id="PF13456"/>
    </source>
</evidence>
<feature type="domain" description="RNase H type-1" evidence="1">
    <location>
        <begin position="2"/>
        <end position="56"/>
    </location>
</feature>
<dbReference type="AlphaFoldDB" id="A0A822Z8Z4"/>
<dbReference type="InterPro" id="IPR002156">
    <property type="entry name" value="RNaseH_domain"/>
</dbReference>
<gene>
    <name evidence="2" type="ORF">HUJ06_015376</name>
</gene>
<dbReference type="Proteomes" id="UP000607653">
    <property type="component" value="Unassembled WGS sequence"/>
</dbReference>
<dbReference type="Gene3D" id="3.30.420.10">
    <property type="entry name" value="Ribonuclease H-like superfamily/Ribonuclease H"/>
    <property type="match status" value="1"/>
</dbReference>
<dbReference type="GO" id="GO:0003676">
    <property type="term" value="F:nucleic acid binding"/>
    <property type="evidence" value="ECO:0007669"/>
    <property type="project" value="InterPro"/>
</dbReference>
<organism evidence="2 3">
    <name type="scientific">Nelumbo nucifera</name>
    <name type="common">Sacred lotus</name>
    <dbReference type="NCBI Taxonomy" id="4432"/>
    <lineage>
        <taxon>Eukaryota</taxon>
        <taxon>Viridiplantae</taxon>
        <taxon>Streptophyta</taxon>
        <taxon>Embryophyta</taxon>
        <taxon>Tracheophyta</taxon>
        <taxon>Spermatophyta</taxon>
        <taxon>Magnoliopsida</taxon>
        <taxon>Proteales</taxon>
        <taxon>Nelumbonaceae</taxon>
        <taxon>Nelumbo</taxon>
    </lineage>
</organism>
<sequence length="59" mass="6857">MVLSDAKGVIDSLSQGQEVEWSVKHLQEEINELKLFFESTTFVYIPREQNSYTHKLISL</sequence>
<keyword evidence="3" id="KW-1185">Reference proteome</keyword>
<comment type="caution">
    <text evidence="2">The sequence shown here is derived from an EMBL/GenBank/DDBJ whole genome shotgun (WGS) entry which is preliminary data.</text>
</comment>
<evidence type="ECO:0000313" key="3">
    <source>
        <dbReference type="Proteomes" id="UP000607653"/>
    </source>
</evidence>
<evidence type="ECO:0000313" key="2">
    <source>
        <dbReference type="EMBL" id="DAD41053.1"/>
    </source>
</evidence>
<name>A0A822Z8Z4_NELNU</name>
<protein>
    <recommendedName>
        <fullName evidence="1">RNase H type-1 domain-containing protein</fullName>
    </recommendedName>
</protein>
<proteinExistence type="predicted"/>
<reference evidence="2 3" key="1">
    <citation type="journal article" date="2020" name="Mol. Biol. Evol.">
        <title>Distinct Expression and Methylation Patterns for Genes with Different Fates following a Single Whole-Genome Duplication in Flowering Plants.</title>
        <authorList>
            <person name="Shi T."/>
            <person name="Rahmani R.S."/>
            <person name="Gugger P.F."/>
            <person name="Wang M."/>
            <person name="Li H."/>
            <person name="Zhang Y."/>
            <person name="Li Z."/>
            <person name="Wang Q."/>
            <person name="Van de Peer Y."/>
            <person name="Marchal K."/>
            <person name="Chen J."/>
        </authorList>
    </citation>
    <scope>NUCLEOTIDE SEQUENCE [LARGE SCALE GENOMIC DNA]</scope>
    <source>
        <tissue evidence="2">Leaf</tissue>
    </source>
</reference>
<dbReference type="InterPro" id="IPR036397">
    <property type="entry name" value="RNaseH_sf"/>
</dbReference>
<dbReference type="Pfam" id="PF13456">
    <property type="entry name" value="RVT_3"/>
    <property type="match status" value="1"/>
</dbReference>
<accession>A0A822Z8Z4</accession>
<dbReference type="EMBL" id="DUZY01000005">
    <property type="protein sequence ID" value="DAD41053.1"/>
    <property type="molecule type" value="Genomic_DNA"/>
</dbReference>
<dbReference type="GO" id="GO:0004523">
    <property type="term" value="F:RNA-DNA hybrid ribonuclease activity"/>
    <property type="evidence" value="ECO:0007669"/>
    <property type="project" value="InterPro"/>
</dbReference>